<evidence type="ECO:0000313" key="11">
    <source>
        <dbReference type="Proteomes" id="UP000239477"/>
    </source>
</evidence>
<feature type="signal peptide" evidence="9">
    <location>
        <begin position="1"/>
        <end position="26"/>
    </location>
</feature>
<gene>
    <name evidence="10" type="ORF">CLM73_21040</name>
</gene>
<comment type="similarity">
    <text evidence="7">Belongs to the Tom70 family.</text>
</comment>
<keyword evidence="11" id="KW-1185">Reference proteome</keyword>
<keyword evidence="6" id="KW-0472">Membrane</keyword>
<reference evidence="10 11" key="1">
    <citation type="submission" date="2017-09" db="EMBL/GenBank/DDBJ databases">
        <title>Genomic, metabolic, and phenotypic characteristics of bacterial isolates from the natural microbiome of the model nematode Caenorhabditis elegans.</title>
        <authorList>
            <person name="Zimmermann J."/>
            <person name="Obeng N."/>
            <person name="Yang W."/>
            <person name="Obeng O."/>
            <person name="Kissoyan K."/>
            <person name="Pees B."/>
            <person name="Dirksen P."/>
            <person name="Hoppner M."/>
            <person name="Franke A."/>
            <person name="Rosenstiel P."/>
            <person name="Leippe M."/>
            <person name="Dierking K."/>
            <person name="Kaleta C."/>
            <person name="Schulenburg H."/>
        </authorList>
    </citation>
    <scope>NUCLEOTIDE SEQUENCE [LARGE SCALE GENOMIC DNA]</scope>
    <source>
        <strain evidence="10 11">MYb73</strain>
    </source>
</reference>
<dbReference type="GO" id="GO:0016020">
    <property type="term" value="C:membrane"/>
    <property type="evidence" value="ECO:0007669"/>
    <property type="project" value="UniProtKB-SubCell"/>
</dbReference>
<accession>A0A2S0IBG8</accession>
<dbReference type="GO" id="GO:0030943">
    <property type="term" value="F:mitochondrion targeting sequence binding"/>
    <property type="evidence" value="ECO:0007669"/>
    <property type="project" value="TreeGrafter"/>
</dbReference>
<protein>
    <submittedName>
        <fullName evidence="10">Uncharacterized protein</fullName>
    </submittedName>
</protein>
<dbReference type="PANTHER" id="PTHR46208">
    <property type="entry name" value="MITOCHONDRIAL IMPORT RECEPTOR SUBUNIT TOM70"/>
    <property type="match status" value="1"/>
</dbReference>
<sequence>MLAALRIRLFSSLLFASVLASPPAQAQDASQLDDAYLTALRTENDALRARIQQWPPALQAQNAQVSAALRAGNRQEAQRIAEDMARQESANADIRLFLGKLQGQQGNMAAALALFEQSIALDPGNRWAYINKAGAQAERADLPNALATTQALTARFPEWSIGYNLQASLLDSMNRHDEALDAYEKAVRAKPASALILTNLGNLQRRLGRLADARRSYEAALRVQPGYAFTETQLASLPQ</sequence>
<dbReference type="Gene3D" id="1.25.40.10">
    <property type="entry name" value="Tetratricopeptide repeat domain"/>
    <property type="match status" value="1"/>
</dbReference>
<dbReference type="AlphaFoldDB" id="A0A2S0IBG8"/>
<dbReference type="GO" id="GO:0030150">
    <property type="term" value="P:protein import into mitochondrial matrix"/>
    <property type="evidence" value="ECO:0007669"/>
    <property type="project" value="TreeGrafter"/>
</dbReference>
<organism evidence="10 11">
    <name type="scientific">Achromobacter spanius</name>
    <dbReference type="NCBI Taxonomy" id="217203"/>
    <lineage>
        <taxon>Bacteria</taxon>
        <taxon>Pseudomonadati</taxon>
        <taxon>Pseudomonadota</taxon>
        <taxon>Betaproteobacteria</taxon>
        <taxon>Burkholderiales</taxon>
        <taxon>Alcaligenaceae</taxon>
        <taxon>Achromobacter</taxon>
    </lineage>
</organism>
<dbReference type="InterPro" id="IPR019734">
    <property type="entry name" value="TPR_rpt"/>
</dbReference>
<name>A0A2S0IBG8_9BURK</name>
<keyword evidence="5" id="KW-1133">Transmembrane helix</keyword>
<evidence type="ECO:0000256" key="4">
    <source>
        <dbReference type="ARBA" id="ARBA00022803"/>
    </source>
</evidence>
<evidence type="ECO:0000256" key="2">
    <source>
        <dbReference type="ARBA" id="ARBA00022692"/>
    </source>
</evidence>
<evidence type="ECO:0000256" key="9">
    <source>
        <dbReference type="SAM" id="SignalP"/>
    </source>
</evidence>
<evidence type="ECO:0000256" key="6">
    <source>
        <dbReference type="ARBA" id="ARBA00023136"/>
    </source>
</evidence>
<dbReference type="EMBL" id="CP023270">
    <property type="protein sequence ID" value="AVJ29391.1"/>
    <property type="molecule type" value="Genomic_DNA"/>
</dbReference>
<feature type="repeat" description="TPR" evidence="8">
    <location>
        <begin position="194"/>
        <end position="227"/>
    </location>
</feature>
<keyword evidence="4 8" id="KW-0802">TPR repeat</keyword>
<dbReference type="Proteomes" id="UP000239477">
    <property type="component" value="Chromosome"/>
</dbReference>
<evidence type="ECO:0000256" key="8">
    <source>
        <dbReference type="PROSITE-ProRule" id="PRU00339"/>
    </source>
</evidence>
<feature type="repeat" description="TPR" evidence="8">
    <location>
        <begin position="160"/>
        <end position="193"/>
    </location>
</feature>
<dbReference type="RefSeq" id="WP_105240099.1">
    <property type="nucleotide sequence ID" value="NZ_CP023270.1"/>
</dbReference>
<dbReference type="SMART" id="SM00028">
    <property type="entry name" value="TPR"/>
    <property type="match status" value="3"/>
</dbReference>
<evidence type="ECO:0000256" key="5">
    <source>
        <dbReference type="ARBA" id="ARBA00022989"/>
    </source>
</evidence>
<dbReference type="OrthoDB" id="8655793at2"/>
<comment type="subcellular location">
    <subcellularLocation>
        <location evidence="1">Membrane</location>
        <topology evidence="1">Single-pass membrane protein</topology>
    </subcellularLocation>
</comment>
<dbReference type="PROSITE" id="PS50005">
    <property type="entry name" value="TPR"/>
    <property type="match status" value="3"/>
</dbReference>
<dbReference type="GO" id="GO:0008320">
    <property type="term" value="F:protein transmembrane transporter activity"/>
    <property type="evidence" value="ECO:0007669"/>
    <property type="project" value="TreeGrafter"/>
</dbReference>
<dbReference type="PANTHER" id="PTHR46208:SF1">
    <property type="entry name" value="MITOCHONDRIAL IMPORT RECEPTOR SUBUNIT TOM70"/>
    <property type="match status" value="1"/>
</dbReference>
<keyword evidence="9" id="KW-0732">Signal</keyword>
<dbReference type="SUPFAM" id="SSF48452">
    <property type="entry name" value="TPR-like"/>
    <property type="match status" value="1"/>
</dbReference>
<proteinExistence type="inferred from homology"/>
<feature type="repeat" description="TPR" evidence="8">
    <location>
        <begin position="92"/>
        <end position="125"/>
    </location>
</feature>
<evidence type="ECO:0000256" key="7">
    <source>
        <dbReference type="ARBA" id="ARBA00038030"/>
    </source>
</evidence>
<keyword evidence="2" id="KW-0812">Transmembrane</keyword>
<evidence type="ECO:0000256" key="1">
    <source>
        <dbReference type="ARBA" id="ARBA00004167"/>
    </source>
</evidence>
<keyword evidence="3" id="KW-0677">Repeat</keyword>
<dbReference type="Pfam" id="PF13432">
    <property type="entry name" value="TPR_16"/>
    <property type="match status" value="2"/>
</dbReference>
<evidence type="ECO:0000256" key="3">
    <source>
        <dbReference type="ARBA" id="ARBA00022737"/>
    </source>
</evidence>
<feature type="chain" id="PRO_5015570978" evidence="9">
    <location>
        <begin position="27"/>
        <end position="239"/>
    </location>
</feature>
<dbReference type="InterPro" id="IPR011990">
    <property type="entry name" value="TPR-like_helical_dom_sf"/>
</dbReference>
<evidence type="ECO:0000313" key="10">
    <source>
        <dbReference type="EMBL" id="AVJ29391.1"/>
    </source>
</evidence>